<gene>
    <name evidence="2" type="ORF">HGP28_10625</name>
</gene>
<evidence type="ECO:0000256" key="1">
    <source>
        <dbReference type="SAM" id="SignalP"/>
    </source>
</evidence>
<reference evidence="2 3" key="1">
    <citation type="submission" date="2020-04" db="EMBL/GenBank/DDBJ databases">
        <title>Vibrio sp. SM6, a novel species isolated from seawater.</title>
        <authorList>
            <person name="Wang X."/>
        </authorList>
    </citation>
    <scope>NUCLEOTIDE SEQUENCE [LARGE SCALE GENOMIC DNA]</scope>
    <source>
        <strain evidence="2 3">SM6</strain>
    </source>
</reference>
<dbReference type="EMBL" id="JABAIK010000009">
    <property type="protein sequence ID" value="NLS13346.1"/>
    <property type="molecule type" value="Genomic_DNA"/>
</dbReference>
<proteinExistence type="predicted"/>
<dbReference type="SUPFAM" id="SSF56925">
    <property type="entry name" value="OMPA-like"/>
    <property type="match status" value="1"/>
</dbReference>
<dbReference type="Proteomes" id="UP000535589">
    <property type="component" value="Unassembled WGS sequence"/>
</dbReference>
<keyword evidence="1" id="KW-0732">Signal</keyword>
<accession>A0A7X8YHD1</accession>
<feature type="chain" id="PRO_5031215402" evidence="1">
    <location>
        <begin position="23"/>
        <end position="381"/>
    </location>
</feature>
<keyword evidence="3" id="KW-1185">Reference proteome</keyword>
<dbReference type="InterPro" id="IPR032811">
    <property type="entry name" value="Put_conjugal_transfer"/>
</dbReference>
<sequence>MKTNQLTAVILATTAFSSVALANNYAIEARGDAMGGVGVVSGNYLTAPFYNPALAAIYRRNDDVGMITPSIGLSYNDPHKLVDQIDRLGDLIRTSPGGADTEAALNAINGDELNFELGGVVAFGLPNQYLAATIYGKAYTESFVTPRIDTEAASPAMKAENSVVDAVSIGIAEVGISLAKYQTFMGQHISFGVTPKLQRVYTYSYVDTFANYDTSDIRANETAETVFNLDAGGLWFFGPFRAGLSAKNIIGRDIKTKHYDFNTSGKVWNIGYEYSMRPQFTVGAGIVADYFTFSVDYDLNEAKKFSSFDDNTQMLRAGVEVDLLRQIQLRGGYIINTARDTDNTITAGIGLSPLNLIEIDIAARYTNPDAMGASINFLATY</sequence>
<comment type="caution">
    <text evidence="2">The sequence shown here is derived from an EMBL/GenBank/DDBJ whole genome shotgun (WGS) entry which is preliminary data.</text>
</comment>
<dbReference type="Pfam" id="PF13729">
    <property type="entry name" value="TraF_2"/>
    <property type="match status" value="1"/>
</dbReference>
<dbReference type="RefSeq" id="WP_168836438.1">
    <property type="nucleotide sequence ID" value="NZ_JABAIK010000009.1"/>
</dbReference>
<protein>
    <submittedName>
        <fullName evidence="2">Conjugal transfer protein TraF</fullName>
    </submittedName>
</protein>
<evidence type="ECO:0000313" key="2">
    <source>
        <dbReference type="EMBL" id="NLS13346.1"/>
    </source>
</evidence>
<dbReference type="AlphaFoldDB" id="A0A7X8YHD1"/>
<dbReference type="InterPro" id="IPR011250">
    <property type="entry name" value="OMP/PagP_B-barrel"/>
</dbReference>
<evidence type="ECO:0000313" key="3">
    <source>
        <dbReference type="Proteomes" id="UP000535589"/>
    </source>
</evidence>
<feature type="signal peptide" evidence="1">
    <location>
        <begin position="1"/>
        <end position="22"/>
    </location>
</feature>
<name>A0A7X8YHD1_9VIBR</name>
<dbReference type="Gene3D" id="2.40.160.60">
    <property type="entry name" value="Outer membrane protein transport protein (OMPP1/FadL/TodX)"/>
    <property type="match status" value="1"/>
</dbReference>
<organism evidence="2 3">
    <name type="scientific">Vibrio agarilyticus</name>
    <dbReference type="NCBI Taxonomy" id="2726741"/>
    <lineage>
        <taxon>Bacteria</taxon>
        <taxon>Pseudomonadati</taxon>
        <taxon>Pseudomonadota</taxon>
        <taxon>Gammaproteobacteria</taxon>
        <taxon>Vibrionales</taxon>
        <taxon>Vibrionaceae</taxon>
        <taxon>Vibrio</taxon>
    </lineage>
</organism>